<feature type="domain" description="Major facilitator superfamily (MFS) profile" evidence="6">
    <location>
        <begin position="23"/>
        <end position="423"/>
    </location>
</feature>
<evidence type="ECO:0000256" key="4">
    <source>
        <dbReference type="ARBA" id="ARBA00023136"/>
    </source>
</evidence>
<dbReference type="InterPro" id="IPR036259">
    <property type="entry name" value="MFS_trans_sf"/>
</dbReference>
<feature type="transmembrane region" description="Helical" evidence="5">
    <location>
        <begin position="88"/>
        <end position="107"/>
    </location>
</feature>
<evidence type="ECO:0000259" key="6">
    <source>
        <dbReference type="PROSITE" id="PS50850"/>
    </source>
</evidence>
<keyword evidence="2 5" id="KW-0812">Transmembrane</keyword>
<dbReference type="Proteomes" id="UP001220395">
    <property type="component" value="Chromosome"/>
</dbReference>
<dbReference type="InterPro" id="IPR050382">
    <property type="entry name" value="MFS_Na/Anion_cotransporter"/>
</dbReference>
<organism evidence="7 8">
    <name type="scientific">Sphingomonas naphthae</name>
    <dbReference type="NCBI Taxonomy" id="1813468"/>
    <lineage>
        <taxon>Bacteria</taxon>
        <taxon>Pseudomonadati</taxon>
        <taxon>Pseudomonadota</taxon>
        <taxon>Alphaproteobacteria</taxon>
        <taxon>Sphingomonadales</taxon>
        <taxon>Sphingomonadaceae</taxon>
        <taxon>Sphingomonas</taxon>
    </lineage>
</organism>
<proteinExistence type="predicted"/>
<evidence type="ECO:0000313" key="8">
    <source>
        <dbReference type="Proteomes" id="UP001220395"/>
    </source>
</evidence>
<dbReference type="RefSeq" id="WP_273690057.1">
    <property type="nucleotide sequence ID" value="NZ_CP117411.1"/>
</dbReference>
<dbReference type="InterPro" id="IPR020846">
    <property type="entry name" value="MFS_dom"/>
</dbReference>
<reference evidence="7 8" key="1">
    <citation type="submission" date="2023-02" db="EMBL/GenBank/DDBJ databases">
        <title>Genome sequence of Sphingomonas naphthae.</title>
        <authorList>
            <person name="Kim S."/>
            <person name="Heo J."/>
            <person name="Kwon S.-W."/>
        </authorList>
    </citation>
    <scope>NUCLEOTIDE SEQUENCE [LARGE SCALE GENOMIC DNA]</scope>
    <source>
        <strain evidence="7 8">KACC 18716</strain>
    </source>
</reference>
<dbReference type="Gene3D" id="1.20.1250.20">
    <property type="entry name" value="MFS general substrate transporter like domains"/>
    <property type="match status" value="2"/>
</dbReference>
<protein>
    <submittedName>
        <fullName evidence="7">MFS transporter</fullName>
    </submittedName>
</protein>
<feature type="transmembrane region" description="Helical" evidence="5">
    <location>
        <begin position="331"/>
        <end position="353"/>
    </location>
</feature>
<dbReference type="SUPFAM" id="SSF103473">
    <property type="entry name" value="MFS general substrate transporter"/>
    <property type="match status" value="1"/>
</dbReference>
<dbReference type="CDD" id="cd17319">
    <property type="entry name" value="MFS_ExuT_GudP_like"/>
    <property type="match status" value="1"/>
</dbReference>
<keyword evidence="8" id="KW-1185">Reference proteome</keyword>
<sequence>MALRDVPEVAGAADRVGRYRWVICGLLFAATAINYVDRQMIGLLKPTISAELGWSETTYADVVFWFQAAYAIGYLSFGKVVDTVGARIGYSIAFVIWTLGHTLCGFVNNAAQFAMARSVLGLGESGNFPAGIKAVSEWFPAKERALATGIFNAGANVGAIVAPLIVPILTVAYGWRMAFVITGVISLVWLVAWIAMYRRPRESKKVSADELAYIESDPADPVQKISWGRLLGYRETWAYALGKFLIDPIWWLFLFWTPDFLAKTYNLDLKSFGPPLVVIYLISDLGSVAGGWSSSRLMRRGFTANAARKLTMLVCAVLVTPIFFAQWIDNLWLAVGILGLATAAHQAFSANLYTIPSDMFPRAAVGSVVGIGGTVGAIGGMMMAKFTGYILETTGSYTAIFAVAGSVYLIAILVIHLLSPRLARVDSI</sequence>
<feature type="transmembrane region" description="Helical" evidence="5">
    <location>
        <begin position="396"/>
        <end position="418"/>
    </location>
</feature>
<accession>A0ABY7TQ28</accession>
<keyword evidence="3 5" id="KW-1133">Transmembrane helix</keyword>
<evidence type="ECO:0000313" key="7">
    <source>
        <dbReference type="EMBL" id="WCT74742.1"/>
    </source>
</evidence>
<feature type="transmembrane region" description="Helical" evidence="5">
    <location>
        <begin position="365"/>
        <end position="384"/>
    </location>
</feature>
<name>A0ABY7TQ28_9SPHN</name>
<dbReference type="Pfam" id="PF07690">
    <property type="entry name" value="MFS_1"/>
    <property type="match status" value="1"/>
</dbReference>
<dbReference type="EMBL" id="CP117411">
    <property type="protein sequence ID" value="WCT74742.1"/>
    <property type="molecule type" value="Genomic_DNA"/>
</dbReference>
<evidence type="ECO:0000256" key="3">
    <source>
        <dbReference type="ARBA" id="ARBA00022989"/>
    </source>
</evidence>
<feature type="transmembrane region" description="Helical" evidence="5">
    <location>
        <begin position="175"/>
        <end position="195"/>
    </location>
</feature>
<feature type="transmembrane region" description="Helical" evidence="5">
    <location>
        <begin position="145"/>
        <end position="169"/>
    </location>
</feature>
<comment type="subcellular location">
    <subcellularLocation>
        <location evidence="1">Membrane</location>
        <topology evidence="1">Multi-pass membrane protein</topology>
    </subcellularLocation>
</comment>
<gene>
    <name evidence="7" type="ORF">PQ455_05815</name>
</gene>
<evidence type="ECO:0000256" key="2">
    <source>
        <dbReference type="ARBA" id="ARBA00022692"/>
    </source>
</evidence>
<feature type="transmembrane region" description="Helical" evidence="5">
    <location>
        <begin position="19"/>
        <end position="36"/>
    </location>
</feature>
<feature type="transmembrane region" description="Helical" evidence="5">
    <location>
        <begin position="306"/>
        <end position="325"/>
    </location>
</feature>
<dbReference type="PANTHER" id="PTHR11662:SF285">
    <property type="entry name" value="HEXURONATE TRANSPORTER"/>
    <property type="match status" value="1"/>
</dbReference>
<dbReference type="InterPro" id="IPR011701">
    <property type="entry name" value="MFS"/>
</dbReference>
<dbReference type="PROSITE" id="PS50850">
    <property type="entry name" value="MFS"/>
    <property type="match status" value="1"/>
</dbReference>
<dbReference type="PANTHER" id="PTHR11662">
    <property type="entry name" value="SOLUTE CARRIER FAMILY 17"/>
    <property type="match status" value="1"/>
</dbReference>
<feature type="transmembrane region" description="Helical" evidence="5">
    <location>
        <begin position="276"/>
        <end position="294"/>
    </location>
</feature>
<keyword evidence="4 5" id="KW-0472">Membrane</keyword>
<evidence type="ECO:0000256" key="1">
    <source>
        <dbReference type="ARBA" id="ARBA00004141"/>
    </source>
</evidence>
<evidence type="ECO:0000256" key="5">
    <source>
        <dbReference type="SAM" id="Phobius"/>
    </source>
</evidence>
<feature type="transmembrane region" description="Helical" evidence="5">
    <location>
        <begin position="237"/>
        <end position="256"/>
    </location>
</feature>